<keyword evidence="2 4" id="KW-0378">Hydrolase</keyword>
<comment type="similarity">
    <text evidence="1">Belongs to the peptidase S33 family.</text>
</comment>
<name>A0A975TWG0_9RHOB</name>
<dbReference type="AlphaFoldDB" id="A0A975TWG0"/>
<dbReference type="RefSeq" id="WP_257891775.1">
    <property type="nucleotide sequence ID" value="NZ_JAIMBW010000001.1"/>
</dbReference>
<dbReference type="GO" id="GO:0006508">
    <property type="term" value="P:proteolysis"/>
    <property type="evidence" value="ECO:0007669"/>
    <property type="project" value="InterPro"/>
</dbReference>
<dbReference type="PRINTS" id="PR00793">
    <property type="entry name" value="PROAMNOPTASE"/>
</dbReference>
<protein>
    <submittedName>
        <fullName evidence="4">Alpha/beta hydrolase</fullName>
    </submittedName>
</protein>
<dbReference type="InterPro" id="IPR029058">
    <property type="entry name" value="AB_hydrolase_fold"/>
</dbReference>
<dbReference type="Proteomes" id="UP000693972">
    <property type="component" value="Unassembled WGS sequence"/>
</dbReference>
<dbReference type="EMBL" id="CP078073">
    <property type="protein sequence ID" value="QXL88710.1"/>
    <property type="molecule type" value="Genomic_DNA"/>
</dbReference>
<evidence type="ECO:0000259" key="3">
    <source>
        <dbReference type="Pfam" id="PF00561"/>
    </source>
</evidence>
<reference evidence="4 5" key="1">
    <citation type="submission" date="2021-07" db="EMBL/GenBank/DDBJ databases">
        <title>Karlodiniumbacter phycospheric gen. nov., sp. nov., a phycosphere bacterium isolated from karlodinium veneficum.</title>
        <authorList>
            <person name="Peng Y."/>
            <person name="Jiang L."/>
            <person name="Lee J."/>
        </authorList>
    </citation>
    <scope>NUCLEOTIDE SEQUENCE</scope>
    <source>
        <strain evidence="4 5">N5</strain>
    </source>
</reference>
<dbReference type="InterPro" id="IPR000073">
    <property type="entry name" value="AB_hydrolase_1"/>
</dbReference>
<sequence>MKTVFKLSMGVFLIAVAIVGLLMVATRGDYRVLPLVIDDPALPSRVIAGINLHLRIVEGPPDTTTVIVLHGGPGGDFRSLQGLDALSDDYRIVYYDQRGAGLSQRVESDHLTLEGHVTELAGVIDHVSPHANPVLIGHSWGAILATSYLGRYPERIAGVVLIEPGFLNAAGRERWEERSRDYMSGLTYWREAVLTGFRAQHVDGPDLSAPDDFLIGHMVDVFVNHPHNPYHCGQGYTAPSWRFGAASSDILEAISPRDLDDIAERAADFSGHVMLMAGACNSWTGPELQRLHQSHFNDAEVVVVNDAGHNVIWDNPGVSLTAIRGFLSGITTH</sequence>
<dbReference type="Gene3D" id="3.40.50.1820">
    <property type="entry name" value="alpha/beta hydrolase"/>
    <property type="match status" value="1"/>
</dbReference>
<dbReference type="GO" id="GO:0008233">
    <property type="term" value="F:peptidase activity"/>
    <property type="evidence" value="ECO:0007669"/>
    <property type="project" value="InterPro"/>
</dbReference>
<evidence type="ECO:0000256" key="2">
    <source>
        <dbReference type="ARBA" id="ARBA00022801"/>
    </source>
</evidence>
<feature type="domain" description="AB hydrolase-1" evidence="3">
    <location>
        <begin position="65"/>
        <end position="316"/>
    </location>
</feature>
<proteinExistence type="inferred from homology"/>
<dbReference type="PANTHER" id="PTHR43798">
    <property type="entry name" value="MONOACYLGLYCEROL LIPASE"/>
    <property type="match status" value="1"/>
</dbReference>
<gene>
    <name evidence="4" type="ORF">KUL25_04090</name>
</gene>
<evidence type="ECO:0000256" key="1">
    <source>
        <dbReference type="ARBA" id="ARBA00010088"/>
    </source>
</evidence>
<accession>A0A975TWG0</accession>
<dbReference type="SUPFAM" id="SSF53474">
    <property type="entry name" value="alpha/beta-Hydrolases"/>
    <property type="match status" value="1"/>
</dbReference>
<evidence type="ECO:0000313" key="5">
    <source>
        <dbReference type="Proteomes" id="UP000693972"/>
    </source>
</evidence>
<dbReference type="Pfam" id="PF00561">
    <property type="entry name" value="Abhydrolase_1"/>
    <property type="match status" value="1"/>
</dbReference>
<dbReference type="EMBL" id="JAIMBW010000001">
    <property type="protein sequence ID" value="MBY4891942.1"/>
    <property type="molecule type" value="Genomic_DNA"/>
</dbReference>
<dbReference type="InterPro" id="IPR002410">
    <property type="entry name" value="Peptidase_S33"/>
</dbReference>
<dbReference type="InterPro" id="IPR050266">
    <property type="entry name" value="AB_hydrolase_sf"/>
</dbReference>
<organism evidence="4">
    <name type="scientific">Gymnodinialimonas phycosphaerae</name>
    <dbReference type="NCBI Taxonomy" id="2841589"/>
    <lineage>
        <taxon>Bacteria</taxon>
        <taxon>Pseudomonadati</taxon>
        <taxon>Pseudomonadota</taxon>
        <taxon>Alphaproteobacteria</taxon>
        <taxon>Rhodobacterales</taxon>
        <taxon>Paracoccaceae</taxon>
        <taxon>Gymnodinialimonas</taxon>
    </lineage>
</organism>
<evidence type="ECO:0000313" key="4">
    <source>
        <dbReference type="EMBL" id="QXL88710.1"/>
    </source>
</evidence>
<keyword evidence="5" id="KW-1185">Reference proteome</keyword>
<dbReference type="GO" id="GO:0016020">
    <property type="term" value="C:membrane"/>
    <property type="evidence" value="ECO:0007669"/>
    <property type="project" value="TreeGrafter"/>
</dbReference>
<dbReference type="PANTHER" id="PTHR43798:SF33">
    <property type="entry name" value="HYDROLASE, PUTATIVE (AFU_ORTHOLOGUE AFUA_2G14860)-RELATED"/>
    <property type="match status" value="1"/>
</dbReference>
<dbReference type="PRINTS" id="PR00111">
    <property type="entry name" value="ABHYDROLASE"/>
</dbReference>